<dbReference type="GO" id="GO:0005524">
    <property type="term" value="F:ATP binding"/>
    <property type="evidence" value="ECO:0007669"/>
    <property type="project" value="UniProtKB-KW"/>
</dbReference>
<dbReference type="PROSITE" id="PS50893">
    <property type="entry name" value="ABC_TRANSPORTER_2"/>
    <property type="match status" value="1"/>
</dbReference>
<reference evidence="5 6" key="1">
    <citation type="submission" date="2020-08" db="EMBL/GenBank/DDBJ databases">
        <authorList>
            <person name="Liu C."/>
            <person name="Sun Q."/>
        </authorList>
    </citation>
    <scope>NUCLEOTIDE SEQUENCE [LARGE SCALE GENOMIC DNA]</scope>
    <source>
        <strain evidence="5 6">NSJ-57</strain>
    </source>
</reference>
<keyword evidence="1" id="KW-0813">Transport</keyword>
<keyword evidence="6" id="KW-1185">Reference proteome</keyword>
<sequence length="250" mass="28202">MVLKVDKLCKSYEKGFFLFKKKKDILKNISFEVNTGEIFSIIGQSGAGKSTIGKIILGIEKKDSGTIEFLDKPLEQRNIRDIQMIFQDPYSSLNPAMKIKDILAEPLKANGEKNKLVLEEKVGNMLEEVGLHKACGDKYPDELSGGQRQRVVIGAAMILDPKLVVCDEPVASLDLSIQRQILKLIKKFNREKNTTFIFISHDLGVVYNISDRILVLYKGETQEISDVLDFFDCPKSDYGKELLDGIRIKK</sequence>
<evidence type="ECO:0000259" key="4">
    <source>
        <dbReference type="PROSITE" id="PS50893"/>
    </source>
</evidence>
<dbReference type="CDD" id="cd03257">
    <property type="entry name" value="ABC_NikE_OppD_transporters"/>
    <property type="match status" value="1"/>
</dbReference>
<dbReference type="PANTHER" id="PTHR43776:SF8">
    <property type="entry name" value="ABC TRANSPORTER, ATP-BINDING PROTEIN"/>
    <property type="match status" value="1"/>
</dbReference>
<protein>
    <submittedName>
        <fullName evidence="5">ABC transporter ATP-binding protein</fullName>
    </submittedName>
</protein>
<dbReference type="KEGG" id="fho:H9Q81_08770"/>
<accession>A0A7G9GW38</accession>
<keyword evidence="3 5" id="KW-0067">ATP-binding</keyword>
<keyword evidence="2" id="KW-0547">Nucleotide-binding</keyword>
<dbReference type="GO" id="GO:0055085">
    <property type="term" value="P:transmembrane transport"/>
    <property type="evidence" value="ECO:0007669"/>
    <property type="project" value="UniProtKB-ARBA"/>
</dbReference>
<gene>
    <name evidence="5" type="ORF">H9Q81_08770</name>
</gene>
<dbReference type="InterPro" id="IPR017871">
    <property type="entry name" value="ABC_transporter-like_CS"/>
</dbReference>
<dbReference type="AlphaFoldDB" id="A0A7G9GW38"/>
<dbReference type="InterPro" id="IPR003593">
    <property type="entry name" value="AAA+_ATPase"/>
</dbReference>
<dbReference type="InterPro" id="IPR050319">
    <property type="entry name" value="ABC_transp_ATP-bind"/>
</dbReference>
<organism evidence="5 6">
    <name type="scientific">Fusobacterium hominis</name>
    <dbReference type="NCBI Taxonomy" id="2764326"/>
    <lineage>
        <taxon>Bacteria</taxon>
        <taxon>Fusobacteriati</taxon>
        <taxon>Fusobacteriota</taxon>
        <taxon>Fusobacteriia</taxon>
        <taxon>Fusobacteriales</taxon>
        <taxon>Fusobacteriaceae</taxon>
        <taxon>Fusobacterium</taxon>
    </lineage>
</organism>
<dbReference type="RefSeq" id="WP_101474569.1">
    <property type="nucleotide sequence ID" value="NZ_CP060637.1"/>
</dbReference>
<dbReference type="PROSITE" id="PS00211">
    <property type="entry name" value="ABC_TRANSPORTER_1"/>
    <property type="match status" value="1"/>
</dbReference>
<evidence type="ECO:0000313" key="6">
    <source>
        <dbReference type="Proteomes" id="UP000515913"/>
    </source>
</evidence>
<dbReference type="GO" id="GO:0016887">
    <property type="term" value="F:ATP hydrolysis activity"/>
    <property type="evidence" value="ECO:0007669"/>
    <property type="project" value="InterPro"/>
</dbReference>
<evidence type="ECO:0000313" key="5">
    <source>
        <dbReference type="EMBL" id="QNM15020.1"/>
    </source>
</evidence>
<dbReference type="InterPro" id="IPR003439">
    <property type="entry name" value="ABC_transporter-like_ATP-bd"/>
</dbReference>
<dbReference type="EMBL" id="CP060637">
    <property type="protein sequence ID" value="QNM15020.1"/>
    <property type="molecule type" value="Genomic_DNA"/>
</dbReference>
<dbReference type="Pfam" id="PF00005">
    <property type="entry name" value="ABC_tran"/>
    <property type="match status" value="1"/>
</dbReference>
<dbReference type="SMART" id="SM00382">
    <property type="entry name" value="AAA"/>
    <property type="match status" value="1"/>
</dbReference>
<evidence type="ECO:0000256" key="3">
    <source>
        <dbReference type="ARBA" id="ARBA00022840"/>
    </source>
</evidence>
<evidence type="ECO:0000256" key="2">
    <source>
        <dbReference type="ARBA" id="ARBA00022741"/>
    </source>
</evidence>
<dbReference type="SUPFAM" id="SSF52540">
    <property type="entry name" value="P-loop containing nucleoside triphosphate hydrolases"/>
    <property type="match status" value="1"/>
</dbReference>
<dbReference type="PANTHER" id="PTHR43776">
    <property type="entry name" value="TRANSPORT ATP-BINDING PROTEIN"/>
    <property type="match status" value="1"/>
</dbReference>
<feature type="domain" description="ABC transporter" evidence="4">
    <location>
        <begin position="3"/>
        <end position="243"/>
    </location>
</feature>
<proteinExistence type="predicted"/>
<name>A0A7G9GW38_9FUSO</name>
<dbReference type="Proteomes" id="UP000515913">
    <property type="component" value="Chromosome"/>
</dbReference>
<dbReference type="Gene3D" id="3.40.50.300">
    <property type="entry name" value="P-loop containing nucleotide triphosphate hydrolases"/>
    <property type="match status" value="1"/>
</dbReference>
<dbReference type="InterPro" id="IPR027417">
    <property type="entry name" value="P-loop_NTPase"/>
</dbReference>
<evidence type="ECO:0000256" key="1">
    <source>
        <dbReference type="ARBA" id="ARBA00022448"/>
    </source>
</evidence>